<name>A0A0D6DU31_9LACT</name>
<proteinExistence type="predicted"/>
<evidence type="ECO:0000313" key="4">
    <source>
        <dbReference type="Proteomes" id="UP000033166"/>
    </source>
</evidence>
<evidence type="ECO:0000256" key="1">
    <source>
        <dbReference type="ARBA" id="ARBA00022737"/>
    </source>
</evidence>
<dbReference type="KEGG" id="lpk:LACPI_0018"/>
<dbReference type="InterPro" id="IPR003409">
    <property type="entry name" value="MORN"/>
</dbReference>
<organism evidence="3 4">
    <name type="scientific">Pseudolactococcus piscium MKFS47</name>
    <dbReference type="NCBI Taxonomy" id="297352"/>
    <lineage>
        <taxon>Bacteria</taxon>
        <taxon>Bacillati</taxon>
        <taxon>Bacillota</taxon>
        <taxon>Bacilli</taxon>
        <taxon>Lactobacillales</taxon>
        <taxon>Streptococcaceae</taxon>
        <taxon>Pseudolactococcus</taxon>
    </lineage>
</organism>
<accession>A0A0D6DU31</accession>
<keyword evidence="2" id="KW-0472">Membrane</keyword>
<dbReference type="EMBL" id="LN774769">
    <property type="protein sequence ID" value="CEN27218.1"/>
    <property type="molecule type" value="Genomic_DNA"/>
</dbReference>
<keyword evidence="2" id="KW-1133">Transmembrane helix</keyword>
<protein>
    <recommendedName>
        <fullName evidence="5">MORN repeat protein</fullName>
    </recommendedName>
</protein>
<keyword evidence="1" id="KW-0677">Repeat</keyword>
<dbReference type="RefSeq" id="WP_047914531.1">
    <property type="nucleotide sequence ID" value="NZ_LN774769.1"/>
</dbReference>
<keyword evidence="2" id="KW-0812">Transmembrane</keyword>
<dbReference type="HOGENOM" id="CLU_1159919_0_0_9"/>
<dbReference type="Pfam" id="PF02493">
    <property type="entry name" value="MORN"/>
    <property type="match status" value="1"/>
</dbReference>
<dbReference type="STRING" id="1364.LP2241_10007"/>
<dbReference type="AlphaFoldDB" id="A0A0D6DU31"/>
<dbReference type="SUPFAM" id="SSF82185">
    <property type="entry name" value="Histone H3 K4-specific methyltransferase SET7/9 N-terminal domain"/>
    <property type="match status" value="1"/>
</dbReference>
<reference evidence="4" key="1">
    <citation type="submission" date="2015-01" db="EMBL/GenBank/DDBJ databases">
        <authorList>
            <person name="Andreevskaya M."/>
        </authorList>
    </citation>
    <scope>NUCLEOTIDE SEQUENCE [LARGE SCALE GENOMIC DNA]</scope>
    <source>
        <strain evidence="4">MKFS47</strain>
    </source>
</reference>
<dbReference type="PANTHER" id="PTHR23084">
    <property type="entry name" value="PHOSPHATIDYLINOSITOL-4-PHOSPHATE 5-KINASE RELATED"/>
    <property type="match status" value="1"/>
</dbReference>
<evidence type="ECO:0008006" key="5">
    <source>
        <dbReference type="Google" id="ProtNLM"/>
    </source>
</evidence>
<dbReference type="PANTHER" id="PTHR23084:SF263">
    <property type="entry name" value="MORN REPEAT-CONTAINING PROTEIN 1"/>
    <property type="match status" value="1"/>
</dbReference>
<feature type="transmembrane region" description="Helical" evidence="2">
    <location>
        <begin position="64"/>
        <end position="81"/>
    </location>
</feature>
<gene>
    <name evidence="3" type="ORF">LACPI_0018</name>
</gene>
<evidence type="ECO:0000313" key="3">
    <source>
        <dbReference type="EMBL" id="CEN27218.1"/>
    </source>
</evidence>
<sequence length="240" mass="26586">MGQTFKEKVAALELKRQAELAISEQPKLKVKNDEQSESSDEIDDAFEESSVRGVKKEVKFQHQTLAIFASLFVILLAYLYATDVITFSKNASQTSLDKTFVYKGGMENGNFSGNAVVSDKSGNQLTAKFKSGKIDGAVTYQKKDGYAVTQKTENKTTVTLVDKTVITKNADQYTTKTTDFSYTGSWRFAGTWQGDMLFSNKASYKGSWKNGLPNGQGIYTTILGETMDRKFKFGVPQNAN</sequence>
<evidence type="ECO:0000256" key="2">
    <source>
        <dbReference type="SAM" id="Phobius"/>
    </source>
</evidence>
<dbReference type="Proteomes" id="UP000033166">
    <property type="component" value="Chromosome I"/>
</dbReference>